<evidence type="ECO:0000313" key="2">
    <source>
        <dbReference type="EMBL" id="QIK74472.1"/>
    </source>
</evidence>
<sequence length="141" mass="15952">MRIIRTVIAGLLAALLGMSALAATPAQAGQALPERTIEEKDPMDYQITFDTFKLKGKVTELQVDGITYLPYAKQKVQLQKKACTKPGCQWKTVKKFKTSKTGKYVTRIYAPRTGKWKWRVKVKGSDGYKTTKGEVWTLFFK</sequence>
<accession>A0A6G7YCC5</accession>
<evidence type="ECO:0000256" key="1">
    <source>
        <dbReference type="SAM" id="SignalP"/>
    </source>
</evidence>
<dbReference type="RefSeq" id="WP_166314511.1">
    <property type="nucleotide sequence ID" value="NZ_CP049866.1"/>
</dbReference>
<keyword evidence="3" id="KW-1185">Reference proteome</keyword>
<dbReference type="KEGG" id="npi:G7071_02485"/>
<reference evidence="2 3" key="1">
    <citation type="submission" date="2020-03" db="EMBL/GenBank/DDBJ databases">
        <title>Nocardioides sp. nov., isolated from fish.</title>
        <authorList>
            <person name="Hyun D.-W."/>
            <person name="Bae J.-W."/>
        </authorList>
    </citation>
    <scope>NUCLEOTIDE SEQUENCE [LARGE SCALE GENOMIC DNA]</scope>
    <source>
        <strain evidence="2 3">HDW12A</strain>
    </source>
</reference>
<evidence type="ECO:0008006" key="4">
    <source>
        <dbReference type="Google" id="ProtNLM"/>
    </source>
</evidence>
<protein>
    <recommendedName>
        <fullName evidence="4">DUF1883 domain-containing protein</fullName>
    </recommendedName>
</protein>
<name>A0A6G7YCC5_9ACTN</name>
<evidence type="ECO:0000313" key="3">
    <source>
        <dbReference type="Proteomes" id="UP000502035"/>
    </source>
</evidence>
<keyword evidence="1" id="KW-0732">Signal</keyword>
<proteinExistence type="predicted"/>
<feature type="chain" id="PRO_5038852974" description="DUF1883 domain-containing protein" evidence="1">
    <location>
        <begin position="23"/>
        <end position="141"/>
    </location>
</feature>
<feature type="signal peptide" evidence="1">
    <location>
        <begin position="1"/>
        <end position="22"/>
    </location>
</feature>
<dbReference type="AlphaFoldDB" id="A0A6G7YCC5"/>
<gene>
    <name evidence="2" type="ORF">G7071_02485</name>
</gene>
<organism evidence="2 3">
    <name type="scientific">Nocardioides piscis</name>
    <dbReference type="NCBI Taxonomy" id="2714938"/>
    <lineage>
        <taxon>Bacteria</taxon>
        <taxon>Bacillati</taxon>
        <taxon>Actinomycetota</taxon>
        <taxon>Actinomycetes</taxon>
        <taxon>Propionibacteriales</taxon>
        <taxon>Nocardioidaceae</taxon>
        <taxon>Nocardioides</taxon>
    </lineage>
</organism>
<dbReference type="EMBL" id="CP049866">
    <property type="protein sequence ID" value="QIK74472.1"/>
    <property type="molecule type" value="Genomic_DNA"/>
</dbReference>
<dbReference type="Proteomes" id="UP000502035">
    <property type="component" value="Chromosome"/>
</dbReference>